<dbReference type="EMBL" id="JAXHPL010000035">
    <property type="protein sequence ID" value="MDY6487081.1"/>
    <property type="molecule type" value="Genomic_DNA"/>
</dbReference>
<dbReference type="SUPFAM" id="SSF53756">
    <property type="entry name" value="UDP-Glycosyltransferase/glycogen phosphorylase"/>
    <property type="match status" value="1"/>
</dbReference>
<dbReference type="AlphaFoldDB" id="A0AB35UWX3"/>
<dbReference type="InterPro" id="IPR001296">
    <property type="entry name" value="Glyco_trans_1"/>
</dbReference>
<evidence type="ECO:0000259" key="1">
    <source>
        <dbReference type="Pfam" id="PF00534"/>
    </source>
</evidence>
<dbReference type="Pfam" id="PF00534">
    <property type="entry name" value="Glycos_transf_1"/>
    <property type="match status" value="1"/>
</dbReference>
<dbReference type="RefSeq" id="WP_321099528.1">
    <property type="nucleotide sequence ID" value="NZ_JAXHPL010000035.1"/>
</dbReference>
<keyword evidence="2" id="KW-0328">Glycosyltransferase</keyword>
<dbReference type="Gene3D" id="3.40.50.2000">
    <property type="entry name" value="Glycogen Phosphorylase B"/>
    <property type="match status" value="2"/>
</dbReference>
<feature type="domain" description="Glycosyl transferase family 1" evidence="1">
    <location>
        <begin position="170"/>
        <end position="319"/>
    </location>
</feature>
<sequence>MKVAFLLPSLRNLGPIIVVKDIVDGLLKNKNITVTVFYFDDIKEDVLSFGVNCIKIDFFKKQDFSDFDIIHSHGLRPDIYTFFNKTCKLTVSTQHNIVFEEYIINNSYMKSKLIEGIWTFSLLNKSKIVAIGETARKYYEKFYFCRTRVINIPNGRTLVSKGGVPEEDLRLIQNFKKNYICIGTCTRVIKLKGHKQIIQSLVELKEFCFVLIGDGDYLKELQKLANQLNVQDRCLFLGYRKNATAYLELFDIFSQTSYSESISIALLEAASAKKAIICSDIPVNRDVFSNEEVAFFALDNIESLVYSIRRLVSNKKVYESKVFQKYQQEYTSEKMSERYYKLYMSLINEV</sequence>
<comment type="caution">
    <text evidence="2">The sequence shown here is derived from an EMBL/GenBank/DDBJ whole genome shotgun (WGS) entry which is preliminary data.</text>
</comment>
<name>A0AB35UWX3_9GAMM</name>
<accession>A0AB35UWX3</accession>
<dbReference type="PANTHER" id="PTHR12526:SF627">
    <property type="entry name" value="D-RHAMNOSYLTRANSFERASE WBPZ"/>
    <property type="match status" value="1"/>
</dbReference>
<protein>
    <submittedName>
        <fullName evidence="2">Glycosyltransferase family 4 protein</fullName>
        <ecNumber evidence="2">2.4.-.-</ecNumber>
    </submittedName>
</protein>
<organism evidence="2 3">
    <name type="scientific">Acinetobacter faecalis</name>
    <dbReference type="NCBI Taxonomy" id="2665161"/>
    <lineage>
        <taxon>Bacteria</taxon>
        <taxon>Pseudomonadati</taxon>
        <taxon>Pseudomonadota</taxon>
        <taxon>Gammaproteobacteria</taxon>
        <taxon>Moraxellales</taxon>
        <taxon>Moraxellaceae</taxon>
        <taxon>Acinetobacter</taxon>
    </lineage>
</organism>
<dbReference type="EC" id="2.4.-.-" evidence="2"/>
<gene>
    <name evidence="2" type="ORF">SKM51_07690</name>
</gene>
<evidence type="ECO:0000313" key="2">
    <source>
        <dbReference type="EMBL" id="MDY6487081.1"/>
    </source>
</evidence>
<reference evidence="2 3" key="1">
    <citation type="submission" date="2023-11" db="EMBL/GenBank/DDBJ databases">
        <title>The common occurrence of Acinetobacte faecalis in cattle feces and its emended description.</title>
        <authorList>
            <person name="Kyselkova M."/>
            <person name="Xanthopoulou K."/>
            <person name="Shestivska V."/>
            <person name="Spanelova P."/>
            <person name="Maixnerova M."/>
            <person name="Higgins P.G."/>
            <person name="Nemec A."/>
        </authorList>
    </citation>
    <scope>NUCLEOTIDE SEQUENCE [LARGE SCALE GENOMIC DNA]</scope>
    <source>
        <strain evidence="2 3">ANC 7483</strain>
    </source>
</reference>
<dbReference type="GO" id="GO:1901135">
    <property type="term" value="P:carbohydrate derivative metabolic process"/>
    <property type="evidence" value="ECO:0007669"/>
    <property type="project" value="UniProtKB-ARBA"/>
</dbReference>
<dbReference type="GO" id="GO:0016757">
    <property type="term" value="F:glycosyltransferase activity"/>
    <property type="evidence" value="ECO:0007669"/>
    <property type="project" value="UniProtKB-KW"/>
</dbReference>
<evidence type="ECO:0000313" key="3">
    <source>
        <dbReference type="Proteomes" id="UP001278995"/>
    </source>
</evidence>
<dbReference type="Proteomes" id="UP001278995">
    <property type="component" value="Unassembled WGS sequence"/>
</dbReference>
<dbReference type="CDD" id="cd03801">
    <property type="entry name" value="GT4_PimA-like"/>
    <property type="match status" value="1"/>
</dbReference>
<dbReference type="PANTHER" id="PTHR12526">
    <property type="entry name" value="GLYCOSYLTRANSFERASE"/>
    <property type="match status" value="1"/>
</dbReference>
<keyword evidence="2" id="KW-0808">Transferase</keyword>
<proteinExistence type="predicted"/>